<keyword evidence="1" id="KW-1133">Transmembrane helix</keyword>
<organism evidence="2">
    <name type="scientific">marine sediment metagenome</name>
    <dbReference type="NCBI Taxonomy" id="412755"/>
    <lineage>
        <taxon>unclassified sequences</taxon>
        <taxon>metagenomes</taxon>
        <taxon>ecological metagenomes</taxon>
    </lineage>
</organism>
<dbReference type="AlphaFoldDB" id="X0TVI8"/>
<feature type="non-terminal residue" evidence="2">
    <location>
        <position position="1"/>
    </location>
</feature>
<name>X0TVI8_9ZZZZ</name>
<comment type="caution">
    <text evidence="2">The sequence shown here is derived from an EMBL/GenBank/DDBJ whole genome shotgun (WGS) entry which is preliminary data.</text>
</comment>
<reference evidence="2" key="1">
    <citation type="journal article" date="2014" name="Front. Microbiol.">
        <title>High frequency of phylogenetically diverse reductive dehalogenase-homologous genes in deep subseafloor sedimentary metagenomes.</title>
        <authorList>
            <person name="Kawai M."/>
            <person name="Futagami T."/>
            <person name="Toyoda A."/>
            <person name="Takaki Y."/>
            <person name="Nishi S."/>
            <person name="Hori S."/>
            <person name="Arai W."/>
            <person name="Tsubouchi T."/>
            <person name="Morono Y."/>
            <person name="Uchiyama I."/>
            <person name="Ito T."/>
            <person name="Fujiyama A."/>
            <person name="Inagaki F."/>
            <person name="Takami H."/>
        </authorList>
    </citation>
    <scope>NUCLEOTIDE SEQUENCE</scope>
    <source>
        <strain evidence="2">Expedition CK06-06</strain>
    </source>
</reference>
<keyword evidence="1" id="KW-0812">Transmembrane</keyword>
<accession>X0TVI8</accession>
<gene>
    <name evidence="2" type="ORF">S01H1_30385</name>
</gene>
<feature type="transmembrane region" description="Helical" evidence="1">
    <location>
        <begin position="6"/>
        <end position="26"/>
    </location>
</feature>
<proteinExistence type="predicted"/>
<keyword evidence="1" id="KW-0472">Membrane</keyword>
<evidence type="ECO:0008006" key="3">
    <source>
        <dbReference type="Google" id="ProtNLM"/>
    </source>
</evidence>
<evidence type="ECO:0000256" key="1">
    <source>
        <dbReference type="SAM" id="Phobius"/>
    </source>
</evidence>
<sequence>ILDAVIPIPITAMVLIMVLLQKPTWFKDWVDEIYRQ</sequence>
<protein>
    <recommendedName>
        <fullName evidence="3">TRAP C4-dicarboxylate transport system permease DctM subunit domain-containing protein</fullName>
    </recommendedName>
</protein>
<dbReference type="EMBL" id="BARS01018696">
    <property type="protein sequence ID" value="GAF97269.1"/>
    <property type="molecule type" value="Genomic_DNA"/>
</dbReference>
<evidence type="ECO:0000313" key="2">
    <source>
        <dbReference type="EMBL" id="GAF97269.1"/>
    </source>
</evidence>